<dbReference type="SUPFAM" id="SSF54637">
    <property type="entry name" value="Thioesterase/thiol ester dehydrase-isomerase"/>
    <property type="match status" value="1"/>
</dbReference>
<protein>
    <submittedName>
        <fullName evidence="2">SPOSA6832_01674-mRNA-1:cds</fullName>
    </submittedName>
</protein>
<name>A0A0D6EKC2_SPOSA</name>
<accession>A0A0D6EKC2</accession>
<evidence type="ECO:0000313" key="2">
    <source>
        <dbReference type="EMBL" id="CEQ40090.1"/>
    </source>
</evidence>
<organism evidence="2 3">
    <name type="scientific">Sporidiobolus salmonicolor</name>
    <name type="common">Yeast-like fungus</name>
    <name type="synonym">Sporobolomyces salmonicolor</name>
    <dbReference type="NCBI Taxonomy" id="5005"/>
    <lineage>
        <taxon>Eukaryota</taxon>
        <taxon>Fungi</taxon>
        <taxon>Dikarya</taxon>
        <taxon>Basidiomycota</taxon>
        <taxon>Pucciniomycotina</taxon>
        <taxon>Microbotryomycetes</taxon>
        <taxon>Sporidiobolales</taxon>
        <taxon>Sporidiobolaceae</taxon>
        <taxon>Sporobolomyces</taxon>
    </lineage>
</organism>
<proteinExistence type="inferred from homology"/>
<sequence>MSIIRLPSWQTAVVASLAAALLTSDNQSRLLSLAKKAFALLLVLNWRALPLIWTRGEDKAMAIARDPYEVRTRTTGRVGWADTDYNVHMSNSSYARVCDRARFRWLLELVGPAMGMGIWSPLAATSFSFFKEIPAGADYEIDVHLVSYDDKWVRVHSARSALEHFDPRSKKSSQIYYVARFTTAPRKGSKERTLNAVAFSRSCFKLRGSRLSIPPSRVLSLSGVGPDRSNWNRTLKLQKEKKVRKWIQFGAERVAQKNGKWTNGAMVAGEEGWEDDGLSMYEEKRLKGLPVAQRFGDVTGWEEL</sequence>
<dbReference type="EMBL" id="CENE01000005">
    <property type="protein sequence ID" value="CEQ40090.1"/>
    <property type="molecule type" value="Genomic_DNA"/>
</dbReference>
<dbReference type="Gene3D" id="3.10.129.10">
    <property type="entry name" value="Hotdog Thioesterase"/>
    <property type="match status" value="1"/>
</dbReference>
<dbReference type="Proteomes" id="UP000243876">
    <property type="component" value="Unassembled WGS sequence"/>
</dbReference>
<evidence type="ECO:0000256" key="1">
    <source>
        <dbReference type="ARBA" id="ARBA00038476"/>
    </source>
</evidence>
<keyword evidence="3" id="KW-1185">Reference proteome</keyword>
<comment type="similarity">
    <text evidence="1">Belongs to the lcsJ thioesterase family.</text>
</comment>
<dbReference type="InterPro" id="IPR029069">
    <property type="entry name" value="HotDog_dom_sf"/>
</dbReference>
<evidence type="ECO:0000313" key="3">
    <source>
        <dbReference type="Proteomes" id="UP000243876"/>
    </source>
</evidence>
<dbReference type="Pfam" id="PF13279">
    <property type="entry name" value="4HBT_2"/>
    <property type="match status" value="1"/>
</dbReference>
<gene>
    <name evidence="2" type="primary">SPOSA6832_01674</name>
</gene>
<dbReference type="PANTHER" id="PTHR12475">
    <property type="match status" value="1"/>
</dbReference>
<dbReference type="PANTHER" id="PTHR12475:SF4">
    <property type="entry name" value="PROTEIN THEM6"/>
    <property type="match status" value="1"/>
</dbReference>
<reference evidence="3" key="1">
    <citation type="submission" date="2015-02" db="EMBL/GenBank/DDBJ databases">
        <authorList>
            <person name="Gon?alves P."/>
        </authorList>
    </citation>
    <scope>NUCLEOTIDE SEQUENCE [LARGE SCALE GENOMIC DNA]</scope>
</reference>
<dbReference type="CDD" id="cd00586">
    <property type="entry name" value="4HBT"/>
    <property type="match status" value="1"/>
</dbReference>
<dbReference type="OrthoDB" id="265761at2759"/>
<dbReference type="InterPro" id="IPR051490">
    <property type="entry name" value="THEM6_lcsJ_thioesterase"/>
</dbReference>
<dbReference type="AlphaFoldDB" id="A0A0D6EKC2"/>